<proteinExistence type="predicted"/>
<reference evidence="1" key="2">
    <citation type="journal article" date="2022" name="Microbiol. Resour. Announc.">
        <title>Metagenome Sequencing to Explore Phylogenomics of Terrestrial Cyanobacteria.</title>
        <authorList>
            <person name="Ward R.D."/>
            <person name="Stajich J.E."/>
            <person name="Johansen J.R."/>
            <person name="Huntemann M."/>
            <person name="Clum A."/>
            <person name="Foster B."/>
            <person name="Foster B."/>
            <person name="Roux S."/>
            <person name="Palaniappan K."/>
            <person name="Varghese N."/>
            <person name="Mukherjee S."/>
            <person name="Reddy T.B.K."/>
            <person name="Daum C."/>
            <person name="Copeland A."/>
            <person name="Chen I.A."/>
            <person name="Ivanova N.N."/>
            <person name="Kyrpides N.C."/>
            <person name="Shapiro N."/>
            <person name="Eloe-Fadrosh E.A."/>
            <person name="Pietrasiak N."/>
        </authorList>
    </citation>
    <scope>NUCLEOTIDE SEQUENCE</scope>
    <source>
        <strain evidence="1">UHER 2000/2452</strain>
    </source>
</reference>
<gene>
    <name evidence="1" type="ORF">KME15_01195</name>
</gene>
<evidence type="ECO:0000313" key="2">
    <source>
        <dbReference type="Proteomes" id="UP000757435"/>
    </source>
</evidence>
<name>A0A951Q8S0_9CYAN</name>
<dbReference type="AlphaFoldDB" id="A0A951Q8S0"/>
<comment type="caution">
    <text evidence="1">The sequence shown here is derived from an EMBL/GenBank/DDBJ whole genome shotgun (WGS) entry which is preliminary data.</text>
</comment>
<reference evidence="1" key="1">
    <citation type="submission" date="2021-05" db="EMBL/GenBank/DDBJ databases">
        <authorList>
            <person name="Pietrasiak N."/>
            <person name="Ward R."/>
            <person name="Stajich J.E."/>
            <person name="Kurbessoian T."/>
        </authorList>
    </citation>
    <scope>NUCLEOTIDE SEQUENCE</scope>
    <source>
        <strain evidence="1">UHER 2000/2452</strain>
    </source>
</reference>
<dbReference type="Proteomes" id="UP000757435">
    <property type="component" value="Unassembled WGS sequence"/>
</dbReference>
<evidence type="ECO:0000313" key="1">
    <source>
        <dbReference type="EMBL" id="MBW4657264.1"/>
    </source>
</evidence>
<accession>A0A951Q8S0</accession>
<sequence length="66" mass="7426">MSPTAKDKQEVRAIVDKEVYRLLKALAGVKQSSLNKVLNEAIDQFLESDSSRELIERHNLEDDPSG</sequence>
<protein>
    <submittedName>
        <fullName evidence="1">Uncharacterized protein</fullName>
    </submittedName>
</protein>
<dbReference type="EMBL" id="JAHHHD010000001">
    <property type="protein sequence ID" value="MBW4657264.1"/>
    <property type="molecule type" value="Genomic_DNA"/>
</dbReference>
<organism evidence="1 2">
    <name type="scientific">Drouetiella hepatica Uher 2000/2452</name>
    <dbReference type="NCBI Taxonomy" id="904376"/>
    <lineage>
        <taxon>Bacteria</taxon>
        <taxon>Bacillati</taxon>
        <taxon>Cyanobacteriota</taxon>
        <taxon>Cyanophyceae</taxon>
        <taxon>Oculatellales</taxon>
        <taxon>Oculatellaceae</taxon>
        <taxon>Drouetiella</taxon>
    </lineage>
</organism>